<dbReference type="InterPro" id="IPR052397">
    <property type="entry name" value="NADPH-QR_MdaB"/>
</dbReference>
<comment type="cofactor">
    <cofactor evidence="1">
        <name>FAD</name>
        <dbReference type="ChEBI" id="CHEBI:57692"/>
    </cofactor>
</comment>
<dbReference type="GO" id="GO:0016491">
    <property type="term" value="F:oxidoreductase activity"/>
    <property type="evidence" value="ECO:0007669"/>
    <property type="project" value="UniProtKB-KW"/>
</dbReference>
<dbReference type="InterPro" id="IPR003680">
    <property type="entry name" value="Flavodoxin_fold"/>
</dbReference>
<dbReference type="Pfam" id="PF02525">
    <property type="entry name" value="Flavodoxin_2"/>
    <property type="match status" value="1"/>
</dbReference>
<evidence type="ECO:0000256" key="3">
    <source>
        <dbReference type="ARBA" id="ARBA00022827"/>
    </source>
</evidence>
<dbReference type="PANTHER" id="PTHR46305">
    <property type="match status" value="1"/>
</dbReference>
<gene>
    <name evidence="6" type="ORF">ACFQ2T_12665</name>
</gene>
<dbReference type="InterPro" id="IPR029039">
    <property type="entry name" value="Flavoprotein-like_sf"/>
</dbReference>
<evidence type="ECO:0000313" key="7">
    <source>
        <dbReference type="Proteomes" id="UP001597206"/>
    </source>
</evidence>
<comment type="caution">
    <text evidence="6">The sequence shown here is derived from an EMBL/GenBank/DDBJ whole genome shotgun (WGS) entry which is preliminary data.</text>
</comment>
<dbReference type="Gene3D" id="3.40.50.360">
    <property type="match status" value="1"/>
</dbReference>
<protein>
    <submittedName>
        <fullName evidence="6">NAD(P)H-dependent oxidoreductase</fullName>
        <ecNumber evidence="6">1.-.-.-</ecNumber>
    </submittedName>
</protein>
<comment type="similarity">
    <text evidence="4">Belongs to the oxidoreductase MdaB family.</text>
</comment>
<keyword evidence="6" id="KW-0560">Oxidoreductase</keyword>
<organism evidence="6 7">
    <name type="scientific">Methylophilus flavus</name>
    <dbReference type="NCBI Taxonomy" id="640084"/>
    <lineage>
        <taxon>Bacteria</taxon>
        <taxon>Pseudomonadati</taxon>
        <taxon>Pseudomonadota</taxon>
        <taxon>Betaproteobacteria</taxon>
        <taxon>Nitrosomonadales</taxon>
        <taxon>Methylophilaceae</taxon>
        <taxon>Methylophilus</taxon>
    </lineage>
</organism>
<evidence type="ECO:0000313" key="6">
    <source>
        <dbReference type="EMBL" id="MFD1123365.1"/>
    </source>
</evidence>
<dbReference type="SUPFAM" id="SSF52218">
    <property type="entry name" value="Flavoproteins"/>
    <property type="match status" value="1"/>
</dbReference>
<keyword evidence="3" id="KW-0274">FAD</keyword>
<sequence length="212" mass="23908">MKKVLLINAHQPYEGISPGNLNAALAKVIQAEFESQGHEVKLTEIAKGYDINEEVSKHLWADIIILQSPVFWFGNPWIYKKYADEVFMAGLVQQSLLEGDGRSRDDSSKQYGTGGKLQGKKYMLSLTWNAPKESFGDENQFLFAGKTVDDVFVANTANYKFCGVDIVPSFSCHDVVKQPDVENDIKRLKKHLRDFFLAPEPSYKNGQTRLEA</sequence>
<evidence type="ECO:0000256" key="1">
    <source>
        <dbReference type="ARBA" id="ARBA00001974"/>
    </source>
</evidence>
<keyword evidence="7" id="KW-1185">Reference proteome</keyword>
<evidence type="ECO:0000256" key="2">
    <source>
        <dbReference type="ARBA" id="ARBA00022630"/>
    </source>
</evidence>
<evidence type="ECO:0000256" key="4">
    <source>
        <dbReference type="ARBA" id="ARBA00037981"/>
    </source>
</evidence>
<dbReference type="EC" id="1.-.-.-" evidence="6"/>
<keyword evidence="2" id="KW-0285">Flavoprotein</keyword>
<proteinExistence type="inferred from homology"/>
<dbReference type="Proteomes" id="UP001597206">
    <property type="component" value="Unassembled WGS sequence"/>
</dbReference>
<accession>A0ABW3PGC5</accession>
<dbReference type="RefSeq" id="WP_379034966.1">
    <property type="nucleotide sequence ID" value="NZ_JBHTLN010000002.1"/>
</dbReference>
<reference evidence="7" key="1">
    <citation type="journal article" date="2019" name="Int. J. Syst. Evol. Microbiol.">
        <title>The Global Catalogue of Microorganisms (GCM) 10K type strain sequencing project: providing services to taxonomists for standard genome sequencing and annotation.</title>
        <authorList>
            <consortium name="The Broad Institute Genomics Platform"/>
            <consortium name="The Broad Institute Genome Sequencing Center for Infectious Disease"/>
            <person name="Wu L."/>
            <person name="Ma J."/>
        </authorList>
    </citation>
    <scope>NUCLEOTIDE SEQUENCE [LARGE SCALE GENOMIC DNA]</scope>
    <source>
        <strain evidence="7">CCUG 58411</strain>
    </source>
</reference>
<dbReference type="PANTHER" id="PTHR46305:SF3">
    <property type="entry name" value="NADPH:QUINONE OXIDOREDUCTASE MDAB"/>
    <property type="match status" value="1"/>
</dbReference>
<evidence type="ECO:0000259" key="5">
    <source>
        <dbReference type="Pfam" id="PF02525"/>
    </source>
</evidence>
<name>A0ABW3PGC5_9PROT</name>
<dbReference type="EMBL" id="JBHTLN010000002">
    <property type="protein sequence ID" value="MFD1123365.1"/>
    <property type="molecule type" value="Genomic_DNA"/>
</dbReference>
<feature type="domain" description="Flavodoxin-like fold" evidence="5">
    <location>
        <begin position="2"/>
        <end position="192"/>
    </location>
</feature>